<organism evidence="1 2">
    <name type="scientific">Eragrostis curvula</name>
    <name type="common">weeping love grass</name>
    <dbReference type="NCBI Taxonomy" id="38414"/>
    <lineage>
        <taxon>Eukaryota</taxon>
        <taxon>Viridiplantae</taxon>
        <taxon>Streptophyta</taxon>
        <taxon>Embryophyta</taxon>
        <taxon>Tracheophyta</taxon>
        <taxon>Spermatophyta</taxon>
        <taxon>Magnoliopsida</taxon>
        <taxon>Liliopsida</taxon>
        <taxon>Poales</taxon>
        <taxon>Poaceae</taxon>
        <taxon>PACMAD clade</taxon>
        <taxon>Chloridoideae</taxon>
        <taxon>Eragrostideae</taxon>
        <taxon>Eragrostidinae</taxon>
        <taxon>Eragrostis</taxon>
    </lineage>
</organism>
<dbReference type="OrthoDB" id="612216at2759"/>
<protein>
    <submittedName>
        <fullName evidence="1">Uncharacterized protein</fullName>
    </submittedName>
</protein>
<dbReference type="EMBL" id="RWGY01000030">
    <property type="protein sequence ID" value="TVU16827.1"/>
    <property type="molecule type" value="Genomic_DNA"/>
</dbReference>
<dbReference type="PANTHER" id="PTHR34223:SF107">
    <property type="entry name" value="F-BOX DOMAIN-CONTAINING PROTEIN"/>
    <property type="match status" value="1"/>
</dbReference>
<name>A0A5J9U075_9POAL</name>
<dbReference type="Gramene" id="TVU16827">
    <property type="protein sequence ID" value="TVU16827"/>
    <property type="gene ID" value="EJB05_36982"/>
</dbReference>
<evidence type="ECO:0000313" key="1">
    <source>
        <dbReference type="EMBL" id="TVU16827.1"/>
    </source>
</evidence>
<comment type="caution">
    <text evidence="1">The sequence shown here is derived from an EMBL/GenBank/DDBJ whole genome shotgun (WGS) entry which is preliminary data.</text>
</comment>
<accession>A0A5J9U075</accession>
<evidence type="ECO:0000313" key="2">
    <source>
        <dbReference type="Proteomes" id="UP000324897"/>
    </source>
</evidence>
<dbReference type="InterPro" id="IPR053197">
    <property type="entry name" value="F-box_SCFL_complex_component"/>
</dbReference>
<dbReference type="PANTHER" id="PTHR34223">
    <property type="entry name" value="OS11G0201299 PROTEIN"/>
    <property type="match status" value="1"/>
</dbReference>
<reference evidence="1 2" key="1">
    <citation type="journal article" date="2019" name="Sci. Rep.">
        <title>A high-quality genome of Eragrostis curvula grass provides insights into Poaceae evolution and supports new strategies to enhance forage quality.</title>
        <authorList>
            <person name="Carballo J."/>
            <person name="Santos B.A.C.M."/>
            <person name="Zappacosta D."/>
            <person name="Garbus I."/>
            <person name="Selva J.P."/>
            <person name="Gallo C.A."/>
            <person name="Diaz A."/>
            <person name="Albertini E."/>
            <person name="Caccamo M."/>
            <person name="Echenique V."/>
        </authorList>
    </citation>
    <scope>NUCLEOTIDE SEQUENCE [LARGE SCALE GENOMIC DNA]</scope>
    <source>
        <strain evidence="2">cv. Victoria</strain>
        <tissue evidence="1">Leaf</tissue>
    </source>
</reference>
<keyword evidence="2" id="KW-1185">Reference proteome</keyword>
<dbReference type="AlphaFoldDB" id="A0A5J9U075"/>
<gene>
    <name evidence="1" type="ORF">EJB05_36982</name>
</gene>
<dbReference type="Proteomes" id="UP000324897">
    <property type="component" value="Unassembled WGS sequence"/>
</dbReference>
<sequence>IDGCYLASVDGISSESLKCLSIGGSCSLGQSFRNLIYVPNLISLHLDLDFDRAPVLEKMPSLVAATVNINYSEIDSCLLSDSGNCDYEHCESCYEIEGDNESCVLLQGLSKAKNLALKSNKETGTKSRIEMKGRPDPKKQSLTISKRLKLVEVKCDLVDEKVMNVLQFMIKFNIIPSLQI</sequence>
<feature type="non-terminal residue" evidence="1">
    <location>
        <position position="1"/>
    </location>
</feature>
<proteinExistence type="predicted"/>